<dbReference type="Gene3D" id="3.40.50.1820">
    <property type="entry name" value="alpha/beta hydrolase"/>
    <property type="match status" value="1"/>
</dbReference>
<gene>
    <name evidence="2" type="ORF">C8D89_105286</name>
</gene>
<dbReference type="EMBL" id="QEKW01000005">
    <property type="protein sequence ID" value="PVZ10209.1"/>
    <property type="molecule type" value="Genomic_DNA"/>
</dbReference>
<dbReference type="AlphaFoldDB" id="A0A2U1FDH4"/>
<dbReference type="GO" id="GO:0016787">
    <property type="term" value="F:hydrolase activity"/>
    <property type="evidence" value="ECO:0007669"/>
    <property type="project" value="UniProtKB-KW"/>
</dbReference>
<dbReference type="InterPro" id="IPR051044">
    <property type="entry name" value="MAG_DAG_Lipase"/>
</dbReference>
<keyword evidence="2" id="KW-0378">Hydrolase</keyword>
<evidence type="ECO:0000313" key="3">
    <source>
        <dbReference type="Proteomes" id="UP000245639"/>
    </source>
</evidence>
<dbReference type="InterPro" id="IPR022742">
    <property type="entry name" value="Hydrolase_4"/>
</dbReference>
<dbReference type="Proteomes" id="UP000245639">
    <property type="component" value="Unassembled WGS sequence"/>
</dbReference>
<dbReference type="SUPFAM" id="SSF53474">
    <property type="entry name" value="alpha/beta-Hydrolases"/>
    <property type="match status" value="1"/>
</dbReference>
<accession>A0A2U1FDH4</accession>
<protein>
    <submittedName>
        <fullName evidence="2">Alpha-beta hydrolase superfamily lysophospholipase</fullName>
    </submittedName>
</protein>
<proteinExistence type="predicted"/>
<dbReference type="OrthoDB" id="9806902at2"/>
<name>A0A2U1FDH4_9PSEU</name>
<feature type="domain" description="Serine aminopeptidase S33" evidence="1">
    <location>
        <begin position="27"/>
        <end position="252"/>
    </location>
</feature>
<dbReference type="PANTHER" id="PTHR11614">
    <property type="entry name" value="PHOSPHOLIPASE-RELATED"/>
    <property type="match status" value="1"/>
</dbReference>
<dbReference type="Pfam" id="PF12146">
    <property type="entry name" value="Hydrolase_4"/>
    <property type="match status" value="1"/>
</dbReference>
<dbReference type="PRINTS" id="PR00111">
    <property type="entry name" value="ABHYDROLASE"/>
</dbReference>
<dbReference type="InterPro" id="IPR029058">
    <property type="entry name" value="AB_hydrolase_fold"/>
</dbReference>
<sequence length="275" mass="29930">MTSTETDLEIDGRRGRVVVRRREPDGAPRRVVLLAHGYGEHSGRYAHVVDHLAAGGAVVYAPDHLGHGRSEGERVLVDDVDEIVDDLDQVRRTARNEHPDLPIVLLGHSMGGLIATRYAQRFPDVLAGLVLTGPIVGGSPAIAGLLEYDEIPDVPIDPAVLSRDPAVGEAYAEDPLVWHGPFKRPTLEALVRSVEDVGAGPGFGELPVLWVHGEDDQLVPLEPTRAMIERLRGSDLTERIDPGARHEVLNETHRDEVLADVSTFLDRVCSAPTPR</sequence>
<reference evidence="2 3" key="1">
    <citation type="submission" date="2018-04" db="EMBL/GenBank/DDBJ databases">
        <title>Genomic Encyclopedia of Type Strains, Phase IV (KMG-IV): sequencing the most valuable type-strain genomes for metagenomic binning, comparative biology and taxonomic classification.</title>
        <authorList>
            <person name="Goeker M."/>
        </authorList>
    </citation>
    <scope>NUCLEOTIDE SEQUENCE [LARGE SCALE GENOMIC DNA]</scope>
    <source>
        <strain evidence="2 3">DSM 45771</strain>
    </source>
</reference>
<organism evidence="2 3">
    <name type="scientific">Actinomycetospora cinnamomea</name>
    <dbReference type="NCBI Taxonomy" id="663609"/>
    <lineage>
        <taxon>Bacteria</taxon>
        <taxon>Bacillati</taxon>
        <taxon>Actinomycetota</taxon>
        <taxon>Actinomycetes</taxon>
        <taxon>Pseudonocardiales</taxon>
        <taxon>Pseudonocardiaceae</taxon>
        <taxon>Actinomycetospora</taxon>
    </lineage>
</organism>
<dbReference type="RefSeq" id="WP_116708436.1">
    <property type="nucleotide sequence ID" value="NZ_QEKW01000005.1"/>
</dbReference>
<evidence type="ECO:0000313" key="2">
    <source>
        <dbReference type="EMBL" id="PVZ10209.1"/>
    </source>
</evidence>
<evidence type="ECO:0000259" key="1">
    <source>
        <dbReference type="Pfam" id="PF12146"/>
    </source>
</evidence>
<keyword evidence="3" id="KW-1185">Reference proteome</keyword>
<comment type="caution">
    <text evidence="2">The sequence shown here is derived from an EMBL/GenBank/DDBJ whole genome shotgun (WGS) entry which is preliminary data.</text>
</comment>
<dbReference type="InterPro" id="IPR000073">
    <property type="entry name" value="AB_hydrolase_1"/>
</dbReference>